<dbReference type="AlphaFoldDB" id="A0A1I2JNI7"/>
<protein>
    <submittedName>
        <fullName evidence="2">Hydrogenase maturation protein HypC</fullName>
    </submittedName>
</protein>
<name>A0A1I2JNI7_9CLOT</name>
<dbReference type="PANTHER" id="PTHR35177:SF2">
    <property type="entry name" value="HYDROGENASE MATURATION FACTOR HYBG"/>
    <property type="match status" value="1"/>
</dbReference>
<dbReference type="OrthoDB" id="9806017at2"/>
<dbReference type="PRINTS" id="PR00445">
    <property type="entry name" value="HUPFHYPC"/>
</dbReference>
<dbReference type="PANTHER" id="PTHR35177">
    <property type="entry name" value="HYDROGENASE MATURATION FACTOR HYBG"/>
    <property type="match status" value="1"/>
</dbReference>
<dbReference type="InterPro" id="IPR001109">
    <property type="entry name" value="Hydrogenase_HupF/HypC"/>
</dbReference>
<dbReference type="RefSeq" id="WP_027639789.1">
    <property type="nucleotide sequence ID" value="NZ_BAAACD010000042.1"/>
</dbReference>
<proteinExistence type="inferred from homology"/>
<dbReference type="GO" id="GO:1902670">
    <property type="term" value="F:carbon dioxide binding"/>
    <property type="evidence" value="ECO:0007669"/>
    <property type="project" value="TreeGrafter"/>
</dbReference>
<gene>
    <name evidence="2" type="ORF">SAMN04487885_102234</name>
</gene>
<dbReference type="eggNOG" id="COG0298">
    <property type="taxonomic scope" value="Bacteria"/>
</dbReference>
<dbReference type="EMBL" id="FOOE01000002">
    <property type="protein sequence ID" value="SFF55799.1"/>
    <property type="molecule type" value="Genomic_DNA"/>
</dbReference>
<keyword evidence="3" id="KW-1185">Reference proteome</keyword>
<accession>A0A1I2JNI7</accession>
<evidence type="ECO:0000313" key="2">
    <source>
        <dbReference type="EMBL" id="SFF55799.1"/>
    </source>
</evidence>
<sequence length="75" mass="8418">MCIAVPLKVIKLFEEEAVVGYKGVSMRVNISLLEKVNIGDYVLVHAGCAIERLDREEGEKTKAIFDELFSEEDES</sequence>
<dbReference type="SUPFAM" id="SSF159127">
    <property type="entry name" value="HupF/HypC-like"/>
    <property type="match status" value="1"/>
</dbReference>
<dbReference type="GO" id="GO:0005506">
    <property type="term" value="F:iron ion binding"/>
    <property type="evidence" value="ECO:0007669"/>
    <property type="project" value="TreeGrafter"/>
</dbReference>
<dbReference type="Proteomes" id="UP000182135">
    <property type="component" value="Unassembled WGS sequence"/>
</dbReference>
<reference evidence="2 3" key="1">
    <citation type="submission" date="2016-10" db="EMBL/GenBank/DDBJ databases">
        <authorList>
            <person name="de Groot N.N."/>
        </authorList>
    </citation>
    <scope>NUCLEOTIDE SEQUENCE [LARGE SCALE GENOMIC DNA]</scope>
    <source>
        <strain evidence="2 3">NLAE-zl-G419</strain>
    </source>
</reference>
<dbReference type="STRING" id="1529.SAMN04487885_102234"/>
<dbReference type="Pfam" id="PF01455">
    <property type="entry name" value="HupF_HypC"/>
    <property type="match status" value="1"/>
</dbReference>
<dbReference type="Gene3D" id="2.30.30.140">
    <property type="match status" value="1"/>
</dbReference>
<dbReference type="NCBIfam" id="TIGR00074">
    <property type="entry name" value="hypC_hupF"/>
    <property type="match status" value="1"/>
</dbReference>
<evidence type="ECO:0000313" key="3">
    <source>
        <dbReference type="Proteomes" id="UP000182135"/>
    </source>
</evidence>
<dbReference type="PROSITE" id="PS01097">
    <property type="entry name" value="HUPF_HYPC"/>
    <property type="match status" value="1"/>
</dbReference>
<organism evidence="2 3">
    <name type="scientific">Clostridium cadaveris</name>
    <dbReference type="NCBI Taxonomy" id="1529"/>
    <lineage>
        <taxon>Bacteria</taxon>
        <taxon>Bacillati</taxon>
        <taxon>Bacillota</taxon>
        <taxon>Clostridia</taxon>
        <taxon>Eubacteriales</taxon>
        <taxon>Clostridiaceae</taxon>
        <taxon>Clostridium</taxon>
    </lineage>
</organism>
<dbReference type="InterPro" id="IPR019812">
    <property type="entry name" value="Hydgase_assmbl_chp_CS"/>
</dbReference>
<comment type="similarity">
    <text evidence="1">Belongs to the HupF/HypC family.</text>
</comment>
<dbReference type="GO" id="GO:0051604">
    <property type="term" value="P:protein maturation"/>
    <property type="evidence" value="ECO:0007669"/>
    <property type="project" value="TreeGrafter"/>
</dbReference>
<evidence type="ECO:0000256" key="1">
    <source>
        <dbReference type="ARBA" id="ARBA00006018"/>
    </source>
</evidence>
<dbReference type="GeneID" id="90544218"/>